<evidence type="ECO:0000313" key="4">
    <source>
        <dbReference type="Proteomes" id="UP001168877"/>
    </source>
</evidence>
<feature type="compositionally biased region" description="Acidic residues" evidence="1">
    <location>
        <begin position="233"/>
        <end position="248"/>
    </location>
</feature>
<feature type="region of interest" description="Disordered" evidence="1">
    <location>
        <begin position="233"/>
        <end position="269"/>
    </location>
</feature>
<keyword evidence="4" id="KW-1185">Reference proteome</keyword>
<dbReference type="EMBL" id="JAUESC010000387">
    <property type="protein sequence ID" value="KAK0574432.1"/>
    <property type="molecule type" value="Genomic_DNA"/>
</dbReference>
<sequence>MASRKKTKRFMSRGESLGTSDPSVLPPPSGKGKGDIVSPPPDPDNPKKWALFGNRRVWPERGIDMTVSGSTFLPQAVKTLGWAGFVRTPNMAALDLNEYRSPLLLSELKLDAAFWNLFFDYSLALKTHRTDLGYDTARFLFCARNRLQMDIGQIIVQHIHKGAKSKGPLLFPCLITHFCEEAGIEWDRAGDNMITPTSDIKKKTYNELARRRGVRPIGANVLDDDDLGLNEDDLLGLNELDDPDDADFDAQNPRGGPDAGIGTQEPSMA</sequence>
<dbReference type="InterPro" id="IPR046796">
    <property type="entry name" value="Transposase_32_dom"/>
</dbReference>
<name>A0AA39RJ56_ACESA</name>
<evidence type="ECO:0000313" key="3">
    <source>
        <dbReference type="EMBL" id="KAK0574432.1"/>
    </source>
</evidence>
<dbReference type="Pfam" id="PF20167">
    <property type="entry name" value="Transposase_32"/>
    <property type="match status" value="1"/>
</dbReference>
<feature type="compositionally biased region" description="Basic residues" evidence="1">
    <location>
        <begin position="1"/>
        <end position="11"/>
    </location>
</feature>
<feature type="region of interest" description="Disordered" evidence="1">
    <location>
        <begin position="1"/>
        <end position="47"/>
    </location>
</feature>
<gene>
    <name evidence="3" type="ORF">LWI29_023633</name>
</gene>
<proteinExistence type="predicted"/>
<accession>A0AA39RJ56</accession>
<evidence type="ECO:0000259" key="2">
    <source>
        <dbReference type="Pfam" id="PF20167"/>
    </source>
</evidence>
<dbReference type="AlphaFoldDB" id="A0AA39RJ56"/>
<reference evidence="3" key="1">
    <citation type="journal article" date="2022" name="Plant J.">
        <title>Strategies of tolerance reflected in two North American maple genomes.</title>
        <authorList>
            <person name="McEvoy S.L."/>
            <person name="Sezen U.U."/>
            <person name="Trouern-Trend A."/>
            <person name="McMahon S.M."/>
            <person name="Schaberg P.G."/>
            <person name="Yang J."/>
            <person name="Wegrzyn J.L."/>
            <person name="Swenson N.G."/>
        </authorList>
    </citation>
    <scope>NUCLEOTIDE SEQUENCE</scope>
    <source>
        <strain evidence="3">NS2018</strain>
    </source>
</reference>
<organism evidence="3 4">
    <name type="scientific">Acer saccharum</name>
    <name type="common">Sugar maple</name>
    <dbReference type="NCBI Taxonomy" id="4024"/>
    <lineage>
        <taxon>Eukaryota</taxon>
        <taxon>Viridiplantae</taxon>
        <taxon>Streptophyta</taxon>
        <taxon>Embryophyta</taxon>
        <taxon>Tracheophyta</taxon>
        <taxon>Spermatophyta</taxon>
        <taxon>Magnoliopsida</taxon>
        <taxon>eudicotyledons</taxon>
        <taxon>Gunneridae</taxon>
        <taxon>Pentapetalae</taxon>
        <taxon>rosids</taxon>
        <taxon>malvids</taxon>
        <taxon>Sapindales</taxon>
        <taxon>Sapindaceae</taxon>
        <taxon>Hippocastanoideae</taxon>
        <taxon>Acereae</taxon>
        <taxon>Acer</taxon>
    </lineage>
</organism>
<reference evidence="3" key="2">
    <citation type="submission" date="2023-06" db="EMBL/GenBank/DDBJ databases">
        <authorList>
            <person name="Swenson N.G."/>
            <person name="Wegrzyn J.L."/>
            <person name="Mcevoy S.L."/>
        </authorList>
    </citation>
    <scope>NUCLEOTIDE SEQUENCE</scope>
    <source>
        <strain evidence="3">NS2018</strain>
        <tissue evidence="3">Leaf</tissue>
    </source>
</reference>
<evidence type="ECO:0000256" key="1">
    <source>
        <dbReference type="SAM" id="MobiDB-lite"/>
    </source>
</evidence>
<protein>
    <recommendedName>
        <fullName evidence="2">Putative plant transposon protein domain-containing protein</fullName>
    </recommendedName>
</protein>
<comment type="caution">
    <text evidence="3">The sequence shown here is derived from an EMBL/GenBank/DDBJ whole genome shotgun (WGS) entry which is preliminary data.</text>
</comment>
<feature type="domain" description="Putative plant transposon protein" evidence="2">
    <location>
        <begin position="102"/>
        <end position="184"/>
    </location>
</feature>
<dbReference type="Proteomes" id="UP001168877">
    <property type="component" value="Unassembled WGS sequence"/>
</dbReference>